<reference evidence="1 2" key="1">
    <citation type="journal article" date="2024" name="Nat. Commun.">
        <title>Phylogenomics reveals the evolutionary origins of lichenization in chlorophyte algae.</title>
        <authorList>
            <person name="Puginier C."/>
            <person name="Libourel C."/>
            <person name="Otte J."/>
            <person name="Skaloud P."/>
            <person name="Haon M."/>
            <person name="Grisel S."/>
            <person name="Petersen M."/>
            <person name="Berrin J.G."/>
            <person name="Delaux P.M."/>
            <person name="Dal Grande F."/>
            <person name="Keller J."/>
        </authorList>
    </citation>
    <scope>NUCLEOTIDE SEQUENCE [LARGE SCALE GENOMIC DNA]</scope>
    <source>
        <strain evidence="1 2">SAG 2036</strain>
    </source>
</reference>
<name>A0AAW1NY02_9CHLO</name>
<sequence length="162" mass="18414">MCAMYQNQSRVCLEFLKSSRGCGKGREIKLNYSDNQVPLQLQGRVDERLWHDFMRDVLALRAHHPYLASPRAGQCCEWGFCGIFGLVFGFCMVQPDSGVYPTWLAEVQQMLDAWQSVFQQRGVSLSLQITKLIWIQMDITQNPQNAIPSQGNVAQGYPVPKT</sequence>
<comment type="caution">
    <text evidence="1">The sequence shown here is derived from an EMBL/GenBank/DDBJ whole genome shotgun (WGS) entry which is preliminary data.</text>
</comment>
<keyword evidence="2" id="KW-1185">Reference proteome</keyword>
<evidence type="ECO:0000313" key="1">
    <source>
        <dbReference type="EMBL" id="KAK9798957.1"/>
    </source>
</evidence>
<accession>A0AAW1NY02</accession>
<evidence type="ECO:0008006" key="3">
    <source>
        <dbReference type="Google" id="ProtNLM"/>
    </source>
</evidence>
<gene>
    <name evidence="1" type="ORF">WJX73_010232</name>
</gene>
<protein>
    <recommendedName>
        <fullName evidence="3">LAGLIDADG homing endonuclease</fullName>
    </recommendedName>
</protein>
<organism evidence="1 2">
    <name type="scientific">Symbiochloris irregularis</name>
    <dbReference type="NCBI Taxonomy" id="706552"/>
    <lineage>
        <taxon>Eukaryota</taxon>
        <taxon>Viridiplantae</taxon>
        <taxon>Chlorophyta</taxon>
        <taxon>core chlorophytes</taxon>
        <taxon>Trebouxiophyceae</taxon>
        <taxon>Trebouxiales</taxon>
        <taxon>Trebouxiaceae</taxon>
        <taxon>Symbiochloris</taxon>
    </lineage>
</organism>
<proteinExistence type="predicted"/>
<dbReference type="AlphaFoldDB" id="A0AAW1NY02"/>
<dbReference type="Proteomes" id="UP001465755">
    <property type="component" value="Unassembled WGS sequence"/>
</dbReference>
<evidence type="ECO:0000313" key="2">
    <source>
        <dbReference type="Proteomes" id="UP001465755"/>
    </source>
</evidence>
<dbReference type="EMBL" id="JALJOQ010000094">
    <property type="protein sequence ID" value="KAK9798957.1"/>
    <property type="molecule type" value="Genomic_DNA"/>
</dbReference>